<dbReference type="Proteomes" id="UP000316304">
    <property type="component" value="Unassembled WGS sequence"/>
</dbReference>
<keyword evidence="1" id="KW-1133">Transmembrane helix</keyword>
<dbReference type="RefSeq" id="WP_197169536.1">
    <property type="nucleotide sequence ID" value="NZ_SJPT01000017.1"/>
</dbReference>
<dbReference type="Gene3D" id="3.40.50.410">
    <property type="entry name" value="von Willebrand factor, type A domain"/>
    <property type="match status" value="1"/>
</dbReference>
<dbReference type="AlphaFoldDB" id="A0A5C6BHJ1"/>
<dbReference type="Pfam" id="PF07584">
    <property type="entry name" value="BatA"/>
    <property type="match status" value="1"/>
</dbReference>
<dbReference type="EMBL" id="SJPT01000017">
    <property type="protein sequence ID" value="TWU11182.1"/>
    <property type="molecule type" value="Genomic_DNA"/>
</dbReference>
<reference evidence="3 4" key="1">
    <citation type="submission" date="2019-02" db="EMBL/GenBank/DDBJ databases">
        <title>Deep-cultivation of Planctomycetes and their phenomic and genomic characterization uncovers novel biology.</title>
        <authorList>
            <person name="Wiegand S."/>
            <person name="Jogler M."/>
            <person name="Boedeker C."/>
            <person name="Pinto D."/>
            <person name="Vollmers J."/>
            <person name="Rivas-Marin E."/>
            <person name="Kohn T."/>
            <person name="Peeters S.H."/>
            <person name="Heuer A."/>
            <person name="Rast P."/>
            <person name="Oberbeckmann S."/>
            <person name="Bunk B."/>
            <person name="Jeske O."/>
            <person name="Meyerdierks A."/>
            <person name="Storesund J.E."/>
            <person name="Kallscheuer N."/>
            <person name="Luecker S."/>
            <person name="Lage O.M."/>
            <person name="Pohl T."/>
            <person name="Merkel B.J."/>
            <person name="Hornburger P."/>
            <person name="Mueller R.-W."/>
            <person name="Bruemmer F."/>
            <person name="Labrenz M."/>
            <person name="Spormann A.M."/>
            <person name="Op Den Camp H."/>
            <person name="Overmann J."/>
            <person name="Amann R."/>
            <person name="Jetten M.S.M."/>
            <person name="Mascher T."/>
            <person name="Medema M.H."/>
            <person name="Devos D.P."/>
            <person name="Kaster A.-K."/>
            <person name="Ovreas L."/>
            <person name="Rohde M."/>
            <person name="Galperin M.Y."/>
            <person name="Jogler C."/>
        </authorList>
    </citation>
    <scope>NUCLEOTIDE SEQUENCE [LARGE SCALE GENOMIC DNA]</scope>
    <source>
        <strain evidence="3 4">Pla52o</strain>
    </source>
</reference>
<dbReference type="InterPro" id="IPR011933">
    <property type="entry name" value="Double_TM_dom"/>
</dbReference>
<dbReference type="InterPro" id="IPR013783">
    <property type="entry name" value="Ig-like_fold"/>
</dbReference>
<dbReference type="PANTHER" id="PTHR37464:SF1">
    <property type="entry name" value="BLL2463 PROTEIN"/>
    <property type="match status" value="1"/>
</dbReference>
<dbReference type="PANTHER" id="PTHR37464">
    <property type="entry name" value="BLL2463 PROTEIN"/>
    <property type="match status" value="1"/>
</dbReference>
<feature type="domain" description="Aerotolerance regulator N-terminal" evidence="2">
    <location>
        <begin position="1"/>
        <end position="72"/>
    </location>
</feature>
<keyword evidence="1" id="KW-0812">Transmembrane</keyword>
<evidence type="ECO:0000256" key="1">
    <source>
        <dbReference type="SAM" id="Phobius"/>
    </source>
</evidence>
<dbReference type="InterPro" id="IPR036465">
    <property type="entry name" value="vWFA_dom_sf"/>
</dbReference>
<dbReference type="InterPro" id="IPR029062">
    <property type="entry name" value="Class_I_gatase-like"/>
</dbReference>
<keyword evidence="1" id="KW-0472">Membrane</keyword>
<dbReference type="NCBIfam" id="TIGR02226">
    <property type="entry name" value="two_anch"/>
    <property type="match status" value="1"/>
</dbReference>
<dbReference type="SUPFAM" id="SSF53300">
    <property type="entry name" value="vWA-like"/>
    <property type="match status" value="1"/>
</dbReference>
<organism evidence="3 4">
    <name type="scientific">Novipirellula galeiformis</name>
    <dbReference type="NCBI Taxonomy" id="2528004"/>
    <lineage>
        <taxon>Bacteria</taxon>
        <taxon>Pseudomonadati</taxon>
        <taxon>Planctomycetota</taxon>
        <taxon>Planctomycetia</taxon>
        <taxon>Pirellulales</taxon>
        <taxon>Pirellulaceae</taxon>
        <taxon>Novipirellula</taxon>
    </lineage>
</organism>
<keyword evidence="4" id="KW-1185">Reference proteome</keyword>
<feature type="transmembrane region" description="Helical" evidence="1">
    <location>
        <begin position="55"/>
        <end position="77"/>
    </location>
</feature>
<accession>A0A5C6BHJ1</accession>
<evidence type="ECO:0000313" key="4">
    <source>
        <dbReference type="Proteomes" id="UP000316304"/>
    </source>
</evidence>
<evidence type="ECO:0000313" key="3">
    <source>
        <dbReference type="EMBL" id="TWU11182.1"/>
    </source>
</evidence>
<protein>
    <recommendedName>
        <fullName evidence="2">Aerotolerance regulator N-terminal domain-containing protein</fullName>
    </recommendedName>
</protein>
<proteinExistence type="predicted"/>
<dbReference type="SUPFAM" id="SSF52317">
    <property type="entry name" value="Class I glutamine amidotransferase-like"/>
    <property type="match status" value="1"/>
</dbReference>
<dbReference type="InterPro" id="IPR024163">
    <property type="entry name" value="Aerotolerance_reg_N"/>
</dbReference>
<dbReference type="Gene3D" id="2.60.40.10">
    <property type="entry name" value="Immunoglobulins"/>
    <property type="match status" value="1"/>
</dbReference>
<feature type="transmembrane region" description="Helical" evidence="1">
    <location>
        <begin position="6"/>
        <end position="26"/>
    </location>
</feature>
<comment type="caution">
    <text evidence="3">The sequence shown here is derived from an EMBL/GenBank/DDBJ whole genome shotgun (WGS) entry which is preliminary data.</text>
</comment>
<dbReference type="Gene3D" id="3.40.50.880">
    <property type="match status" value="1"/>
</dbReference>
<sequence>MFLYPALTIGFLFVAVPLLVHLINMLRHRRQKWAAMDFLLASYRKQKKWIRLRQLLLLLARLAVATVLIAMLCGWTGGGQMLGVLGGTTTHHVVVLDDSYSMGDSSGGSLAYARALQSLQDLTRRLATDDGNHQLTVMRSSRAALTVRGGSESGDSAADLSAQTITSDSRLISRVMSTDASSLLTDLVPALDLASKLIQSTPADQKVLYIASDFRDRDWAAPQRLAESMRAISADDVSIRLIDCAAVEAANLAVTDLSPVQDVWVAGVPVVIHATVRNYGSNNVNNVSLDARVYHYPSDIPQPDPTLVTSGRVEPLPTRVIESIPAGEEVTVTFQVFIAEQGTHAIEVSLPDDALSIDNTRTCSLPLSDAEKVLIVDGDPDARGAYHVASVLDPGSQVRIGAIPDVQPPSFLRSATLETFAAYRAVYLINLPEINENVADALDRYVRRGGGVAWFLGDDVNRDSYNRNLLSNGRRLLPMPLGESAPVAHASGDASADVVFGDAPELLAPLKAGGDAALSLIGLTRTWTLQSPAMAEELDPNGPRVKTVLKRRDGNPFVTQHDVDRGRVITVLSGIDGQWTNWPGDPTFVVFLLQANADLWSGAAPATHRFIDDPVERILALDQYAPEATYLPATESPPRVPIELVAEPIADGDNAGVLARVALDPMEMVIADEASVNDVLNPGISEWAITQTDGRVKIVPVASVIRTGEGNLKRTDPAIIQQGLLPVEVKFLSSEAWNAENQTAGSSTLTLFLLGLLITLLAAEQALAYWASYHTASPSTTDGKRAASHLGAFSLRAAR</sequence>
<gene>
    <name evidence="3" type="ORF">Pla52o_56200</name>
</gene>
<name>A0A5C6BHJ1_9BACT</name>
<evidence type="ECO:0000259" key="2">
    <source>
        <dbReference type="Pfam" id="PF07584"/>
    </source>
</evidence>